<dbReference type="Proteomes" id="UP000664256">
    <property type="component" value="Unassembled WGS sequence"/>
</dbReference>
<evidence type="ECO:0000256" key="1">
    <source>
        <dbReference type="SAM" id="Phobius"/>
    </source>
</evidence>
<organism evidence="2 3">
    <name type="scientific">Candidatus Enterococcus myersii</name>
    <dbReference type="NCBI Taxonomy" id="2815322"/>
    <lineage>
        <taxon>Bacteria</taxon>
        <taxon>Bacillati</taxon>
        <taxon>Bacillota</taxon>
        <taxon>Bacilli</taxon>
        <taxon>Lactobacillales</taxon>
        <taxon>Enterococcaceae</taxon>
        <taxon>Enterococcus</taxon>
    </lineage>
</organism>
<dbReference type="RefSeq" id="WP_206905040.1">
    <property type="nucleotide sequence ID" value="NZ_JAFLVT010000018.1"/>
</dbReference>
<protein>
    <submittedName>
        <fullName evidence="2">Uncharacterized protein</fullName>
    </submittedName>
</protein>
<keyword evidence="1" id="KW-0472">Membrane</keyword>
<sequence>MDGETKMYVWLLIGLVSLLIWVLYEKGKQGNEEQVKTDKKLDELNIDAESYFIESNNMKIGIDINKRIVFQAGIETGTTIFTDGTYHSKVQLIDLNNVIDVQIIEDNQVTNKVSNSSMIGRSLVGGALTGGVGAIIGGSTAKSNSTNVVKEISLRFKMNDMENPYYDISVFSNSKGIDRGSEFFKNKYKEILNLFGRIELVLENEETD</sequence>
<evidence type="ECO:0000313" key="2">
    <source>
        <dbReference type="EMBL" id="MBO0450327.1"/>
    </source>
</evidence>
<reference evidence="2 3" key="1">
    <citation type="submission" date="2021-03" db="EMBL/GenBank/DDBJ databases">
        <title>Enterococcal diversity collection.</title>
        <authorList>
            <person name="Gilmore M.S."/>
            <person name="Schwartzman J."/>
            <person name="Van Tyne D."/>
            <person name="Martin M."/>
            <person name="Earl A.M."/>
            <person name="Manson A.L."/>
            <person name="Straub T."/>
            <person name="Salamzade R."/>
            <person name="Saavedra J."/>
            <person name="Lebreton F."/>
            <person name="Prichula J."/>
            <person name="Schaufler K."/>
            <person name="Gaca A."/>
            <person name="Sgardioli B."/>
            <person name="Wagenaar J."/>
            <person name="Strong T."/>
        </authorList>
    </citation>
    <scope>NUCLEOTIDE SEQUENCE [LARGE SCALE GENOMIC DNA]</scope>
    <source>
        <strain evidence="2 3">MJM12</strain>
    </source>
</reference>
<proteinExistence type="predicted"/>
<keyword evidence="3" id="KW-1185">Reference proteome</keyword>
<keyword evidence="1" id="KW-0812">Transmembrane</keyword>
<comment type="caution">
    <text evidence="2">The sequence shown here is derived from an EMBL/GenBank/DDBJ whole genome shotgun (WGS) entry which is preliminary data.</text>
</comment>
<evidence type="ECO:0000313" key="3">
    <source>
        <dbReference type="Proteomes" id="UP000664256"/>
    </source>
</evidence>
<feature type="transmembrane region" description="Helical" evidence="1">
    <location>
        <begin position="7"/>
        <end position="24"/>
    </location>
</feature>
<accession>A0ABS3HA44</accession>
<name>A0ABS3HA44_9ENTE</name>
<keyword evidence="1" id="KW-1133">Transmembrane helix</keyword>
<dbReference type="EMBL" id="JAFLVT010000018">
    <property type="protein sequence ID" value="MBO0450327.1"/>
    <property type="molecule type" value="Genomic_DNA"/>
</dbReference>
<gene>
    <name evidence="2" type="ORF">JZO76_12435</name>
</gene>